<dbReference type="Proteomes" id="UP000197068">
    <property type="component" value="Unassembled WGS sequence"/>
</dbReference>
<name>A0ABQ0MTD8_9GAMM</name>
<sequence>MAKEISEVSAYEVKHFECECTYKNNKDSHF</sequence>
<reference evidence="1 2" key="1">
    <citation type="submission" date="2017-06" db="EMBL/GenBank/DDBJ databases">
        <title>Whole Genome Sequences of Colwellia marinimaniae MTCD1.</title>
        <authorList>
            <person name="Kusumoto H."/>
            <person name="Inoue M."/>
            <person name="Tanikawa K."/>
            <person name="Maeji H."/>
            <person name="Cameron J.H."/>
            <person name="Bartlett D.H."/>
        </authorList>
    </citation>
    <scope>NUCLEOTIDE SEQUENCE [LARGE SCALE GENOMIC DNA]</scope>
    <source>
        <strain evidence="1 2">MTCD1</strain>
    </source>
</reference>
<protein>
    <submittedName>
        <fullName evidence="1">Uncharacterized protein</fullName>
    </submittedName>
</protein>
<evidence type="ECO:0000313" key="2">
    <source>
        <dbReference type="Proteomes" id="UP000197068"/>
    </source>
</evidence>
<proteinExistence type="predicted"/>
<evidence type="ECO:0000313" key="1">
    <source>
        <dbReference type="EMBL" id="GAW95620.1"/>
    </source>
</evidence>
<dbReference type="EMBL" id="BDQM01000007">
    <property type="protein sequence ID" value="GAW95620.1"/>
    <property type="molecule type" value="Genomic_DNA"/>
</dbReference>
<organism evidence="1 2">
    <name type="scientific">Colwellia marinimaniae</name>
    <dbReference type="NCBI Taxonomy" id="1513592"/>
    <lineage>
        <taxon>Bacteria</taxon>
        <taxon>Pseudomonadati</taxon>
        <taxon>Pseudomonadota</taxon>
        <taxon>Gammaproteobacteria</taxon>
        <taxon>Alteromonadales</taxon>
        <taxon>Colwelliaceae</taxon>
        <taxon>Colwellia</taxon>
    </lineage>
</organism>
<comment type="caution">
    <text evidence="1">The sequence shown here is derived from an EMBL/GenBank/DDBJ whole genome shotgun (WGS) entry which is preliminary data.</text>
</comment>
<gene>
    <name evidence="1" type="ORF">MTCD1_01223</name>
</gene>
<accession>A0ABQ0MTD8</accession>
<keyword evidence="2" id="KW-1185">Reference proteome</keyword>